<dbReference type="EMBL" id="JBIAZU010000006">
    <property type="protein sequence ID" value="MFF5294225.1"/>
    <property type="molecule type" value="Genomic_DNA"/>
</dbReference>
<keyword evidence="3" id="KW-1185">Reference proteome</keyword>
<dbReference type="Pfam" id="PF01979">
    <property type="entry name" value="Amidohydro_1"/>
    <property type="match status" value="1"/>
</dbReference>
<dbReference type="PANTHER" id="PTHR43135:SF3">
    <property type="entry name" value="ALPHA-D-RIBOSE 1-METHYLPHOSPHONATE 5-TRIPHOSPHATE DIPHOSPHATASE"/>
    <property type="match status" value="1"/>
</dbReference>
<dbReference type="SUPFAM" id="SSF51556">
    <property type="entry name" value="Metallo-dependent hydrolases"/>
    <property type="match status" value="1"/>
</dbReference>
<dbReference type="Proteomes" id="UP001602245">
    <property type="component" value="Unassembled WGS sequence"/>
</dbReference>
<protein>
    <submittedName>
        <fullName evidence="2">Amidohydrolase family protein</fullName>
    </submittedName>
</protein>
<gene>
    <name evidence="2" type="ORF">ACFY35_32720</name>
</gene>
<dbReference type="RefSeq" id="WP_020514966.1">
    <property type="nucleotide sequence ID" value="NZ_JBIAZU010000006.1"/>
</dbReference>
<feature type="domain" description="Amidohydrolase-related" evidence="1">
    <location>
        <begin position="50"/>
        <end position="296"/>
    </location>
</feature>
<proteinExistence type="predicted"/>
<evidence type="ECO:0000313" key="2">
    <source>
        <dbReference type="EMBL" id="MFF5294225.1"/>
    </source>
</evidence>
<accession>A0ABW6WP31</accession>
<dbReference type="InterPro" id="IPR006680">
    <property type="entry name" value="Amidohydro-rel"/>
</dbReference>
<dbReference type="PANTHER" id="PTHR43135">
    <property type="entry name" value="ALPHA-D-RIBOSE 1-METHYLPHOSPHONATE 5-TRIPHOSPHATE DIPHOSPHATASE"/>
    <property type="match status" value="1"/>
</dbReference>
<organism evidence="2 3">
    <name type="scientific">Paractinoplanes globisporus</name>
    <dbReference type="NCBI Taxonomy" id="113565"/>
    <lineage>
        <taxon>Bacteria</taxon>
        <taxon>Bacillati</taxon>
        <taxon>Actinomycetota</taxon>
        <taxon>Actinomycetes</taxon>
        <taxon>Micromonosporales</taxon>
        <taxon>Micromonosporaceae</taxon>
        <taxon>Paractinoplanes</taxon>
    </lineage>
</organism>
<sequence length="346" mass="35996">MTGYLLAGSLWWDGRLRTGYGLRLDPPAPVAADDIPEISEMSDTRRLPGTLLPGLVDAHVHSGLVDLATVRAGGIAGVWDLGSVPADVAALASATGRKLPRIRYAGPFLIASGGYPSDRSWAAPGSWREIETADQASAAVAEAHAAGATMIKVTAHAGGPQLRLFTMMAIVDAAHDAGLPVVVHAEGPGTVATALEAGADLLAHTPWTEPLDRGLIRACAERMGWISTLDIHGWGTPTPSLGTAVGNLRRFLEYGGNVRYGTDLGNGPLIPGVNPREIRALQSAGMTPGDVLLAMTDRGPAGPADVSWIPGGLDLDPARFADVLATARVLDDSVRPRQDVRPTSCG</sequence>
<evidence type="ECO:0000313" key="3">
    <source>
        <dbReference type="Proteomes" id="UP001602245"/>
    </source>
</evidence>
<comment type="caution">
    <text evidence="2">The sequence shown here is derived from an EMBL/GenBank/DDBJ whole genome shotgun (WGS) entry which is preliminary data.</text>
</comment>
<dbReference type="Gene3D" id="3.20.20.140">
    <property type="entry name" value="Metal-dependent hydrolases"/>
    <property type="match status" value="1"/>
</dbReference>
<reference evidence="2 3" key="1">
    <citation type="submission" date="2024-10" db="EMBL/GenBank/DDBJ databases">
        <title>The Natural Products Discovery Center: Release of the First 8490 Sequenced Strains for Exploring Actinobacteria Biosynthetic Diversity.</title>
        <authorList>
            <person name="Kalkreuter E."/>
            <person name="Kautsar S.A."/>
            <person name="Yang D."/>
            <person name="Bader C.D."/>
            <person name="Teijaro C.N."/>
            <person name="Fluegel L."/>
            <person name="Davis C.M."/>
            <person name="Simpson J.R."/>
            <person name="Lauterbach L."/>
            <person name="Steele A.D."/>
            <person name="Gui C."/>
            <person name="Meng S."/>
            <person name="Li G."/>
            <person name="Viehrig K."/>
            <person name="Ye F."/>
            <person name="Su P."/>
            <person name="Kiefer A.F."/>
            <person name="Nichols A."/>
            <person name="Cepeda A.J."/>
            <person name="Yan W."/>
            <person name="Fan B."/>
            <person name="Jiang Y."/>
            <person name="Adhikari A."/>
            <person name="Zheng C.-J."/>
            <person name="Schuster L."/>
            <person name="Cowan T.M."/>
            <person name="Smanski M.J."/>
            <person name="Chevrette M.G."/>
            <person name="De Carvalho L.P.S."/>
            <person name="Shen B."/>
        </authorList>
    </citation>
    <scope>NUCLEOTIDE SEQUENCE [LARGE SCALE GENOMIC DNA]</scope>
    <source>
        <strain evidence="2 3">NPDC000087</strain>
    </source>
</reference>
<evidence type="ECO:0000259" key="1">
    <source>
        <dbReference type="Pfam" id="PF01979"/>
    </source>
</evidence>
<dbReference type="InterPro" id="IPR051781">
    <property type="entry name" value="Metallo-dep_Hydrolase"/>
</dbReference>
<name>A0ABW6WP31_9ACTN</name>
<dbReference type="InterPro" id="IPR032466">
    <property type="entry name" value="Metal_Hydrolase"/>
</dbReference>